<dbReference type="EMBL" id="FRFG01000015">
    <property type="protein sequence ID" value="SHO55471.1"/>
    <property type="molecule type" value="Genomic_DNA"/>
</dbReference>
<evidence type="ECO:0008006" key="4">
    <source>
        <dbReference type="Google" id="ProtNLM"/>
    </source>
</evidence>
<dbReference type="RefSeq" id="WP_073580499.1">
    <property type="nucleotide sequence ID" value="NZ_AP024897.1"/>
</dbReference>
<accession>A0A1M7YS78</accession>
<keyword evidence="3" id="KW-1185">Reference proteome</keyword>
<evidence type="ECO:0000256" key="1">
    <source>
        <dbReference type="SAM" id="SignalP"/>
    </source>
</evidence>
<feature type="chain" id="PRO_5012500770" description="Lipoprotein" evidence="1">
    <location>
        <begin position="23"/>
        <end position="89"/>
    </location>
</feature>
<evidence type="ECO:0000313" key="2">
    <source>
        <dbReference type="EMBL" id="SHO55471.1"/>
    </source>
</evidence>
<reference evidence="3" key="1">
    <citation type="submission" date="2016-12" db="EMBL/GenBank/DDBJ databases">
        <authorList>
            <person name="Rodrigo-Torres L."/>
            <person name="Arahal R.D."/>
            <person name="Lucena T."/>
        </authorList>
    </citation>
    <scope>NUCLEOTIDE SEQUENCE [LARGE SCALE GENOMIC DNA]</scope>
</reference>
<protein>
    <recommendedName>
        <fullName evidence="4">Lipoprotein</fullName>
    </recommendedName>
</protein>
<dbReference type="Proteomes" id="UP000184600">
    <property type="component" value="Unassembled WGS sequence"/>
</dbReference>
<keyword evidence="1" id="KW-0732">Signal</keyword>
<organism evidence="2 3">
    <name type="scientific">Vibrio quintilis</name>
    <dbReference type="NCBI Taxonomy" id="1117707"/>
    <lineage>
        <taxon>Bacteria</taxon>
        <taxon>Pseudomonadati</taxon>
        <taxon>Pseudomonadota</taxon>
        <taxon>Gammaproteobacteria</taxon>
        <taxon>Vibrionales</taxon>
        <taxon>Vibrionaceae</taxon>
        <taxon>Vibrio</taxon>
    </lineage>
</organism>
<dbReference type="OrthoDB" id="5879433at2"/>
<sequence>MKKQICFSLIIAVGALILSGCANQPRLGKHMNSVRMAQIYNPDATQENMAVIPVGIGERMENAYKDYIAEDKQKSSKSQSPVNLIFGGN</sequence>
<proteinExistence type="predicted"/>
<dbReference type="AlphaFoldDB" id="A0A1M7YS78"/>
<feature type="signal peptide" evidence="1">
    <location>
        <begin position="1"/>
        <end position="22"/>
    </location>
</feature>
<dbReference type="STRING" id="1117707.VQ7734_01202"/>
<evidence type="ECO:0000313" key="3">
    <source>
        <dbReference type="Proteomes" id="UP000184600"/>
    </source>
</evidence>
<dbReference type="PROSITE" id="PS51257">
    <property type="entry name" value="PROKAR_LIPOPROTEIN"/>
    <property type="match status" value="1"/>
</dbReference>
<gene>
    <name evidence="2" type="ORF">VQ7734_01202</name>
</gene>
<name>A0A1M7YS78_9VIBR</name>